<dbReference type="OrthoDB" id="334783at2"/>
<gene>
    <name evidence="1" type="ORF">CACET_c02610</name>
</gene>
<dbReference type="AlphaFoldDB" id="A0A0D8I690"/>
<name>A0A0D8I690_9CLOT</name>
<organism evidence="1 2">
    <name type="scientific">Clostridium aceticum</name>
    <dbReference type="NCBI Taxonomy" id="84022"/>
    <lineage>
        <taxon>Bacteria</taxon>
        <taxon>Bacillati</taxon>
        <taxon>Bacillota</taxon>
        <taxon>Clostridia</taxon>
        <taxon>Eubacteriales</taxon>
        <taxon>Clostridiaceae</taxon>
        <taxon>Clostridium</taxon>
    </lineage>
</organism>
<dbReference type="InterPro" id="IPR011990">
    <property type="entry name" value="TPR-like_helical_dom_sf"/>
</dbReference>
<protein>
    <submittedName>
        <fullName evidence="1">Methyltransferase domain-containing proetin</fullName>
    </submittedName>
</protein>
<dbReference type="RefSeq" id="WP_044826102.1">
    <property type="nucleotide sequence ID" value="NZ_CP009687.1"/>
</dbReference>
<evidence type="ECO:0000313" key="2">
    <source>
        <dbReference type="Proteomes" id="UP000035704"/>
    </source>
</evidence>
<dbReference type="EMBL" id="CP009687">
    <property type="protein sequence ID" value="AKL93777.1"/>
    <property type="molecule type" value="Genomic_DNA"/>
</dbReference>
<keyword evidence="1" id="KW-0808">Transferase</keyword>
<dbReference type="SUPFAM" id="SSF56112">
    <property type="entry name" value="Protein kinase-like (PK-like)"/>
    <property type="match status" value="1"/>
</dbReference>
<accession>A0A0D8I690</accession>
<sequence>MSKEMLVYQKKLKKNINLLIEKNRLEDAKELLAQYEKIIKEDVDTYSMKSIIAIMEGYIDEALITINRGLVISPNHLDLLYNKAYILEQKKEYKESYKLYKEVLEHTDEQSLKEEIAKKLEVINSIDNSVSLNGRLSLLIFHNKASKKLQDYLEKWYFEFGYTTIETLNINFNNENKRTIILYNLHPKPLSIEEKNEYRQYDDKNYFLIDSLREQLKLDFGITDIQDYFYHTKNEKESITIVENSSKNLMKRLFNQCREIENQYYESFYEVVKTFESFKHRARVEVIKYKNGLAVKKTYKPGNERFLKREIVAHEVLSKKCEIIPPIIEKGNNYIIIPYYENIIEGDSGKSNILRLNIVEISKFIKFIYDEGYVHADFHPGNFVYSQEEGLKAIDFEFLQKYSKKPKSFKQSYDIIGVPKNFTGDRPNYIGKGLIEYYNNLWLKYTGHSLTEIALLSTNETINKSREVDSVTKKVLEIINYTKTSGTVYNAQNFESAYHSLEIKGQYFRGQREPLERLKNVRYNFNGKVVLDIGCNMGGMLHALASKIKLGVGIDYNYKLINAANSIKSINNSANLQFYTFNLEEENLDLINHFIFSDKVDICFLLAVCVWIKNWKEVITKASKLAPNLLFESNGTAQQQDEQLNYLKDNYKIITLVNECSFDDPRDKSRKLFLCEKSFNCSTKKTLDASKLGLKNTVPQKKGRPA</sequence>
<dbReference type="CDD" id="cd02440">
    <property type="entry name" value="AdoMet_MTases"/>
    <property type="match status" value="1"/>
</dbReference>
<dbReference type="PATRIC" id="fig|84022.5.peg.2009"/>
<dbReference type="Pfam" id="PF03109">
    <property type="entry name" value="ABC1"/>
    <property type="match status" value="1"/>
</dbReference>
<dbReference type="InterPro" id="IPR011009">
    <property type="entry name" value="Kinase-like_dom_sf"/>
</dbReference>
<dbReference type="InterPro" id="IPR025714">
    <property type="entry name" value="Methyltranfer_dom"/>
</dbReference>
<evidence type="ECO:0000313" key="1">
    <source>
        <dbReference type="EMBL" id="AKL93777.1"/>
    </source>
</evidence>
<keyword evidence="1" id="KW-0489">Methyltransferase</keyword>
<dbReference type="GO" id="GO:0008168">
    <property type="term" value="F:methyltransferase activity"/>
    <property type="evidence" value="ECO:0007669"/>
    <property type="project" value="UniProtKB-KW"/>
</dbReference>
<dbReference type="SUPFAM" id="SSF53335">
    <property type="entry name" value="S-adenosyl-L-methionine-dependent methyltransferases"/>
    <property type="match status" value="1"/>
</dbReference>
<dbReference type="SUPFAM" id="SSF48452">
    <property type="entry name" value="TPR-like"/>
    <property type="match status" value="1"/>
</dbReference>
<dbReference type="InterPro" id="IPR029063">
    <property type="entry name" value="SAM-dependent_MTases_sf"/>
</dbReference>
<dbReference type="Proteomes" id="UP000035704">
    <property type="component" value="Chromosome"/>
</dbReference>
<proteinExistence type="predicted"/>
<dbReference type="InterPro" id="IPR004147">
    <property type="entry name" value="ABC1_dom"/>
</dbReference>
<dbReference type="Gene3D" id="1.25.40.10">
    <property type="entry name" value="Tetratricopeptide repeat domain"/>
    <property type="match status" value="1"/>
</dbReference>
<dbReference type="KEGG" id="cace:CACET_c02610"/>
<reference evidence="1 2" key="1">
    <citation type="submission" date="2014-10" db="EMBL/GenBank/DDBJ databases">
        <title>Genome sequence of Clostridium aceticum DSM 1496.</title>
        <authorList>
            <person name="Poehlein A."/>
            <person name="Schiel-Bengelsdorf B."/>
            <person name="Gottschalk G."/>
            <person name="Duerre P."/>
            <person name="Daniel R."/>
        </authorList>
    </citation>
    <scope>NUCLEOTIDE SEQUENCE [LARGE SCALE GENOMIC DNA]</scope>
    <source>
        <strain evidence="1 2">DSM 1496</strain>
    </source>
</reference>
<dbReference type="Pfam" id="PF13847">
    <property type="entry name" value="Methyltransf_31"/>
    <property type="match status" value="1"/>
</dbReference>
<keyword evidence="2" id="KW-1185">Reference proteome</keyword>
<dbReference type="GO" id="GO:0032259">
    <property type="term" value="P:methylation"/>
    <property type="evidence" value="ECO:0007669"/>
    <property type="project" value="UniProtKB-KW"/>
</dbReference>
<dbReference type="STRING" id="84022.CACET_c02610"/>
<dbReference type="Gene3D" id="3.40.50.150">
    <property type="entry name" value="Vaccinia Virus protein VP39"/>
    <property type="match status" value="1"/>
</dbReference>